<sequence>MGNIEFRILKNARCIHFLGTGDISFAYLMRQIMNLHGHPDFDPSFNSFIDFEDATVSFKDGGLGAYQSFFESLQQANIHRKWAIYSRDPVTFQSANMSHLLLSGVIEVDVFQKRSKALAFLGIADADLGDG</sequence>
<evidence type="ECO:0000313" key="2">
    <source>
        <dbReference type="Proteomes" id="UP000427906"/>
    </source>
</evidence>
<keyword evidence="2" id="KW-1185">Reference proteome</keyword>
<name>A0A5K7YKZ4_9BACT</name>
<protein>
    <recommendedName>
        <fullName evidence="3">STAS/SEC14 domain-containing protein</fullName>
    </recommendedName>
</protein>
<evidence type="ECO:0008006" key="3">
    <source>
        <dbReference type="Google" id="ProtNLM"/>
    </source>
</evidence>
<reference evidence="1 2" key="1">
    <citation type="submission" date="2019-11" db="EMBL/GenBank/DDBJ databases">
        <title>Comparative genomics of hydrocarbon-degrading Desulfosarcina strains.</title>
        <authorList>
            <person name="Watanabe M."/>
            <person name="Kojima H."/>
            <person name="Fukui M."/>
        </authorList>
    </citation>
    <scope>NUCLEOTIDE SEQUENCE [LARGE SCALE GENOMIC DNA]</scope>
    <source>
        <strain evidence="1 2">PL12</strain>
    </source>
</reference>
<proteinExistence type="predicted"/>
<dbReference type="KEGG" id="dalk:DSCA_38060"/>
<evidence type="ECO:0000313" key="1">
    <source>
        <dbReference type="EMBL" id="BBO69876.1"/>
    </source>
</evidence>
<dbReference type="AlphaFoldDB" id="A0A5K7YKZ4"/>
<dbReference type="RefSeq" id="WP_155317867.1">
    <property type="nucleotide sequence ID" value="NZ_AP021874.1"/>
</dbReference>
<dbReference type="EMBL" id="AP021874">
    <property type="protein sequence ID" value="BBO69876.1"/>
    <property type="molecule type" value="Genomic_DNA"/>
</dbReference>
<dbReference type="Proteomes" id="UP000427906">
    <property type="component" value="Chromosome"/>
</dbReference>
<gene>
    <name evidence="1" type="ORF">DSCA_38060</name>
</gene>
<accession>A0A5K7YKZ4</accession>
<organism evidence="1 2">
    <name type="scientific">Desulfosarcina alkanivorans</name>
    <dbReference type="NCBI Taxonomy" id="571177"/>
    <lineage>
        <taxon>Bacteria</taxon>
        <taxon>Pseudomonadati</taxon>
        <taxon>Thermodesulfobacteriota</taxon>
        <taxon>Desulfobacteria</taxon>
        <taxon>Desulfobacterales</taxon>
        <taxon>Desulfosarcinaceae</taxon>
        <taxon>Desulfosarcina</taxon>
    </lineage>
</organism>